<evidence type="ECO:0000259" key="2">
    <source>
        <dbReference type="Pfam" id="PF08241"/>
    </source>
</evidence>
<dbReference type="SUPFAM" id="SSF53335">
    <property type="entry name" value="S-adenosyl-L-methionine-dependent methyltransferases"/>
    <property type="match status" value="1"/>
</dbReference>
<dbReference type="EMBL" id="NOXT01000120">
    <property type="protein sequence ID" value="OYQ26035.1"/>
    <property type="molecule type" value="Genomic_DNA"/>
</dbReference>
<evidence type="ECO:0000313" key="4">
    <source>
        <dbReference type="Proteomes" id="UP000216991"/>
    </source>
</evidence>
<dbReference type="PANTHER" id="PTHR43861:SF1">
    <property type="entry name" value="TRANS-ACONITATE 2-METHYLTRANSFERASE"/>
    <property type="match status" value="1"/>
</dbReference>
<feature type="domain" description="Methyltransferase type 11" evidence="2">
    <location>
        <begin position="65"/>
        <end position="163"/>
    </location>
</feature>
<dbReference type="AlphaFoldDB" id="A0A255YBU7"/>
<dbReference type="InterPro" id="IPR029063">
    <property type="entry name" value="SAM-dependent_MTases_sf"/>
</dbReference>
<dbReference type="GO" id="GO:0008757">
    <property type="term" value="F:S-adenosylmethionine-dependent methyltransferase activity"/>
    <property type="evidence" value="ECO:0007669"/>
    <property type="project" value="InterPro"/>
</dbReference>
<dbReference type="Proteomes" id="UP000216991">
    <property type="component" value="Unassembled WGS sequence"/>
</dbReference>
<keyword evidence="4" id="KW-1185">Reference proteome</keyword>
<accession>A0A255YBU7</accession>
<reference evidence="3 4" key="1">
    <citation type="submission" date="2017-07" db="EMBL/GenBank/DDBJ databases">
        <title>Sandarakinorhabdus cyanobacteriorum sp. nov., a novel bacterium isolated from cyanobacterial aggregates in a eutrophic lake.</title>
        <authorList>
            <person name="Cai H."/>
        </authorList>
    </citation>
    <scope>NUCLEOTIDE SEQUENCE [LARGE SCALE GENOMIC DNA]</scope>
    <source>
        <strain evidence="3 4">TH057</strain>
    </source>
</reference>
<protein>
    <recommendedName>
        <fullName evidence="2">Methyltransferase type 11 domain-containing protein</fullName>
    </recommendedName>
</protein>
<dbReference type="PANTHER" id="PTHR43861">
    <property type="entry name" value="TRANS-ACONITATE 2-METHYLTRANSFERASE-RELATED"/>
    <property type="match status" value="1"/>
</dbReference>
<sequence length="221" mass="23593">MVRQILPALILPALLGAAAPLPRPARPVAPIISQAFGNEAARDRQGEASDVLRIAGIRPGMAVADIGTGGGYYVLKAAPIVGPQGRVYAQDLSATALDQVRQRVQTAGYTNVRYVQGRQTSTRLPAASVDVALMVHMYHEIEQPYLLLDRLRASLKPGGKIVIVDLDQPSEAHGMPKALLVCEVKAVGYELMGVTDLARGYVAVFRPGVRPDPASVRACRP</sequence>
<dbReference type="Gene3D" id="3.40.50.150">
    <property type="entry name" value="Vaccinia Virus protein VP39"/>
    <property type="match status" value="1"/>
</dbReference>
<comment type="caution">
    <text evidence="3">The sequence shown here is derived from an EMBL/GenBank/DDBJ whole genome shotgun (WGS) entry which is preliminary data.</text>
</comment>
<dbReference type="CDD" id="cd02440">
    <property type="entry name" value="AdoMet_MTases"/>
    <property type="match status" value="1"/>
</dbReference>
<dbReference type="OrthoDB" id="9784101at2"/>
<evidence type="ECO:0000313" key="3">
    <source>
        <dbReference type="EMBL" id="OYQ26035.1"/>
    </source>
</evidence>
<organism evidence="3 4">
    <name type="scientific">Sandarakinorhabdus cyanobacteriorum</name>
    <dbReference type="NCBI Taxonomy" id="1981098"/>
    <lineage>
        <taxon>Bacteria</taxon>
        <taxon>Pseudomonadati</taxon>
        <taxon>Pseudomonadota</taxon>
        <taxon>Alphaproteobacteria</taxon>
        <taxon>Sphingomonadales</taxon>
        <taxon>Sphingosinicellaceae</taxon>
        <taxon>Sandarakinorhabdus</taxon>
    </lineage>
</organism>
<dbReference type="Pfam" id="PF08241">
    <property type="entry name" value="Methyltransf_11"/>
    <property type="match status" value="1"/>
</dbReference>
<gene>
    <name evidence="3" type="ORF">CHU93_12620</name>
</gene>
<keyword evidence="1" id="KW-0732">Signal</keyword>
<feature type="signal peptide" evidence="1">
    <location>
        <begin position="1"/>
        <end position="18"/>
    </location>
</feature>
<evidence type="ECO:0000256" key="1">
    <source>
        <dbReference type="SAM" id="SignalP"/>
    </source>
</evidence>
<name>A0A255YBU7_9SPHN</name>
<proteinExistence type="predicted"/>
<dbReference type="InterPro" id="IPR013216">
    <property type="entry name" value="Methyltransf_11"/>
</dbReference>
<feature type="chain" id="PRO_5012445829" description="Methyltransferase type 11 domain-containing protein" evidence="1">
    <location>
        <begin position="19"/>
        <end position="221"/>
    </location>
</feature>